<feature type="region of interest" description="Disordered" evidence="1">
    <location>
        <begin position="345"/>
        <end position="372"/>
    </location>
</feature>
<feature type="compositionally biased region" description="Pro residues" evidence="1">
    <location>
        <begin position="30"/>
        <end position="41"/>
    </location>
</feature>
<keyword evidence="5" id="KW-1185">Reference proteome</keyword>
<feature type="domain" description="Glucose/Sorbosone dehydrogenase" evidence="3">
    <location>
        <begin position="53"/>
        <end position="351"/>
    </location>
</feature>
<dbReference type="Pfam" id="PF07995">
    <property type="entry name" value="GSDH"/>
    <property type="match status" value="1"/>
</dbReference>
<keyword evidence="2" id="KW-0732">Signal</keyword>
<reference evidence="4 5" key="1">
    <citation type="submission" date="2023-07" db="EMBL/GenBank/DDBJ databases">
        <authorList>
            <person name="Girao M."/>
            <person name="Carvalho M.F."/>
        </authorList>
    </citation>
    <scope>NUCLEOTIDE SEQUENCE [LARGE SCALE GENOMIC DNA]</scope>
    <source>
        <strain evidence="4 5">YIM65754</strain>
    </source>
</reference>
<dbReference type="GO" id="GO:0016491">
    <property type="term" value="F:oxidoreductase activity"/>
    <property type="evidence" value="ECO:0007669"/>
    <property type="project" value="UniProtKB-KW"/>
</dbReference>
<feature type="region of interest" description="Disordered" evidence="1">
    <location>
        <begin position="23"/>
        <end position="49"/>
    </location>
</feature>
<comment type="caution">
    <text evidence="4">The sequence shown here is derived from an EMBL/GenBank/DDBJ whole genome shotgun (WGS) entry which is preliminary data.</text>
</comment>
<proteinExistence type="predicted"/>
<dbReference type="EMBL" id="JAUTXY010000002">
    <property type="protein sequence ID" value="MEE2056998.1"/>
    <property type="molecule type" value="Genomic_DNA"/>
</dbReference>
<dbReference type="SUPFAM" id="SSF50952">
    <property type="entry name" value="Soluble quinoprotein glucose dehydrogenase"/>
    <property type="match status" value="1"/>
</dbReference>
<protein>
    <submittedName>
        <fullName evidence="4">PQQ-dependent sugar dehydrogenase</fullName>
        <ecNumber evidence="4">1.1.5.-</ecNumber>
    </submittedName>
</protein>
<evidence type="ECO:0000313" key="5">
    <source>
        <dbReference type="Proteomes" id="UP001336020"/>
    </source>
</evidence>
<dbReference type="PANTHER" id="PTHR19328:SF13">
    <property type="entry name" value="HIPL1 PROTEIN"/>
    <property type="match status" value="1"/>
</dbReference>
<feature type="chain" id="PRO_5047102693" evidence="2">
    <location>
        <begin position="23"/>
        <end position="372"/>
    </location>
</feature>
<dbReference type="InterPro" id="IPR011042">
    <property type="entry name" value="6-blade_b-propeller_TolB-like"/>
</dbReference>
<gene>
    <name evidence="4" type="ORF">Q7514_05580</name>
</gene>
<dbReference type="Proteomes" id="UP001336020">
    <property type="component" value="Unassembled WGS sequence"/>
</dbReference>
<sequence length="372" mass="39670">MTPVLLRRVALSALAVPLVACSSPEEAPATPTPSTPAPADPSPRVTDTVASGLETPWGIAFLPDGAALVTERNTGRVLEIGTGQQVREVDRIAEVVAQGESGLLGIAVSPTFDTDRFVFLYVTTSSDNRILRATYDGEALTDHQVILEGIPAARVHDGGRLQFGPDGMLYAATGEAGDRPLAQDPASLGGKILRVTMDGEPAPDNPDPNSPVYSLGHRNVQGLAFDDDGRLWASEFGQNDVDELNEIVAGGNYGWPEVEGSSDRDNGGEYIDPVVTWPVSQASPSGIAYDDGNLWMASLRGERLWRIGIADAGIDDFSTTEFFTGEYGRLRTVVAAPDGSLWLTTSNRDGRGEPADDDDRILRIENPSIENP</sequence>
<name>A0ABU7L646_9NOCA</name>
<evidence type="ECO:0000259" key="3">
    <source>
        <dbReference type="Pfam" id="PF07995"/>
    </source>
</evidence>
<evidence type="ECO:0000256" key="2">
    <source>
        <dbReference type="SAM" id="SignalP"/>
    </source>
</evidence>
<dbReference type="InterPro" id="IPR011041">
    <property type="entry name" value="Quinoprot_gluc/sorb_DH_b-prop"/>
</dbReference>
<accession>A0ABU7L646</accession>
<evidence type="ECO:0000313" key="4">
    <source>
        <dbReference type="EMBL" id="MEE2056998.1"/>
    </source>
</evidence>
<dbReference type="InterPro" id="IPR012938">
    <property type="entry name" value="Glc/Sorbosone_DH"/>
</dbReference>
<feature type="signal peptide" evidence="2">
    <location>
        <begin position="1"/>
        <end position="22"/>
    </location>
</feature>
<dbReference type="EC" id="1.1.5.-" evidence="4"/>
<organism evidence="4 5">
    <name type="scientific">Rhodococcus artemisiae</name>
    <dbReference type="NCBI Taxonomy" id="714159"/>
    <lineage>
        <taxon>Bacteria</taxon>
        <taxon>Bacillati</taxon>
        <taxon>Actinomycetota</taxon>
        <taxon>Actinomycetes</taxon>
        <taxon>Mycobacteriales</taxon>
        <taxon>Nocardiaceae</taxon>
        <taxon>Rhodococcus</taxon>
    </lineage>
</organism>
<evidence type="ECO:0000256" key="1">
    <source>
        <dbReference type="SAM" id="MobiDB-lite"/>
    </source>
</evidence>
<dbReference type="Gene3D" id="2.120.10.30">
    <property type="entry name" value="TolB, C-terminal domain"/>
    <property type="match status" value="1"/>
</dbReference>
<dbReference type="PANTHER" id="PTHR19328">
    <property type="entry name" value="HEDGEHOG-INTERACTING PROTEIN"/>
    <property type="match status" value="1"/>
</dbReference>
<keyword evidence="4" id="KW-0560">Oxidoreductase</keyword>